<keyword evidence="2 3" id="KW-0040">ANK repeat</keyword>
<gene>
    <name evidence="5" type="ORF">RHOBADRAFT_66241</name>
</gene>
<dbReference type="InterPro" id="IPR002110">
    <property type="entry name" value="Ankyrin_rpt"/>
</dbReference>
<feature type="repeat" description="ANK" evidence="3">
    <location>
        <begin position="34"/>
        <end position="66"/>
    </location>
</feature>
<dbReference type="GeneID" id="28979353"/>
<dbReference type="AlphaFoldDB" id="A0A194S7Q9"/>
<feature type="compositionally biased region" description="Pro residues" evidence="4">
    <location>
        <begin position="134"/>
        <end position="144"/>
    </location>
</feature>
<dbReference type="SMART" id="SM00248">
    <property type="entry name" value="ANK"/>
    <property type="match status" value="2"/>
</dbReference>
<name>A0A194S7Q9_RHOGW</name>
<dbReference type="Gene3D" id="1.25.40.20">
    <property type="entry name" value="Ankyrin repeat-containing domain"/>
    <property type="match status" value="1"/>
</dbReference>
<proteinExistence type="predicted"/>
<dbReference type="PANTHER" id="PTHR24171:SF8">
    <property type="entry name" value="BRCA1-ASSOCIATED RING DOMAIN PROTEIN 1"/>
    <property type="match status" value="1"/>
</dbReference>
<dbReference type="STRING" id="578459.A0A194S7Q9"/>
<dbReference type="GO" id="GO:0004842">
    <property type="term" value="F:ubiquitin-protein transferase activity"/>
    <property type="evidence" value="ECO:0007669"/>
    <property type="project" value="TreeGrafter"/>
</dbReference>
<evidence type="ECO:0000256" key="3">
    <source>
        <dbReference type="PROSITE-ProRule" id="PRU00023"/>
    </source>
</evidence>
<protein>
    <submittedName>
        <fullName evidence="5">Uncharacterized protein</fullName>
    </submittedName>
</protein>
<dbReference type="PROSITE" id="PS50088">
    <property type="entry name" value="ANK_REPEAT"/>
    <property type="match status" value="1"/>
</dbReference>
<sequence length="240" mass="25434">MAQNIWLAAGGEGSLDRVRELVEQGTSPNAFDDNSYSPLHAAASWGHSDILRFLVSNGGDINLADSDGDTPLYVVESIAMAKLVVDLGADPRHVNEEGLTAAAVLQEEHPHIALYLRTLTGEPSPSSASAPLDPSAPAPAPGQPQPNLDAPTDALMQAVRAIMERSERGDISEQETDDLLREVVEQAVGGQLEAGRAIGEQMSVDDEQAGGAHTRARTADEMAGEQGKPKRSRDQDDIGR</sequence>
<organism evidence="5 6">
    <name type="scientific">Rhodotorula graminis (strain WP1)</name>
    <dbReference type="NCBI Taxonomy" id="578459"/>
    <lineage>
        <taxon>Eukaryota</taxon>
        <taxon>Fungi</taxon>
        <taxon>Dikarya</taxon>
        <taxon>Basidiomycota</taxon>
        <taxon>Pucciniomycotina</taxon>
        <taxon>Microbotryomycetes</taxon>
        <taxon>Sporidiobolales</taxon>
        <taxon>Sporidiobolaceae</taxon>
        <taxon>Rhodotorula</taxon>
    </lineage>
</organism>
<evidence type="ECO:0000313" key="5">
    <source>
        <dbReference type="EMBL" id="KPV76627.1"/>
    </source>
</evidence>
<feature type="region of interest" description="Disordered" evidence="4">
    <location>
        <begin position="195"/>
        <end position="240"/>
    </location>
</feature>
<dbReference type="EMBL" id="KQ474076">
    <property type="protein sequence ID" value="KPV76627.1"/>
    <property type="molecule type" value="Genomic_DNA"/>
</dbReference>
<evidence type="ECO:0000256" key="1">
    <source>
        <dbReference type="ARBA" id="ARBA00022737"/>
    </source>
</evidence>
<dbReference type="InterPro" id="IPR036770">
    <property type="entry name" value="Ankyrin_rpt-contain_sf"/>
</dbReference>
<dbReference type="RefSeq" id="XP_018272676.1">
    <property type="nucleotide sequence ID" value="XM_018418906.1"/>
</dbReference>
<dbReference type="Pfam" id="PF12796">
    <property type="entry name" value="Ank_2"/>
    <property type="match status" value="1"/>
</dbReference>
<evidence type="ECO:0000256" key="2">
    <source>
        <dbReference type="ARBA" id="ARBA00023043"/>
    </source>
</evidence>
<dbReference type="OMA" id="CLFVTET"/>
<evidence type="ECO:0000256" key="4">
    <source>
        <dbReference type="SAM" id="MobiDB-lite"/>
    </source>
</evidence>
<dbReference type="Proteomes" id="UP000053890">
    <property type="component" value="Unassembled WGS sequence"/>
</dbReference>
<dbReference type="PANTHER" id="PTHR24171">
    <property type="entry name" value="ANKYRIN REPEAT DOMAIN-CONTAINING PROTEIN 39-RELATED"/>
    <property type="match status" value="1"/>
</dbReference>
<accession>A0A194S7Q9</accession>
<reference evidence="5 6" key="1">
    <citation type="journal article" date="2015" name="Front. Microbiol.">
        <title>Genome sequence of the plant growth promoting endophytic yeast Rhodotorula graminis WP1.</title>
        <authorList>
            <person name="Firrincieli A."/>
            <person name="Otillar R."/>
            <person name="Salamov A."/>
            <person name="Schmutz J."/>
            <person name="Khan Z."/>
            <person name="Redman R.S."/>
            <person name="Fleck N.D."/>
            <person name="Lindquist E."/>
            <person name="Grigoriev I.V."/>
            <person name="Doty S.L."/>
        </authorList>
    </citation>
    <scope>NUCLEOTIDE SEQUENCE [LARGE SCALE GENOMIC DNA]</scope>
    <source>
        <strain evidence="5 6">WP1</strain>
    </source>
</reference>
<feature type="region of interest" description="Disordered" evidence="4">
    <location>
        <begin position="120"/>
        <end position="150"/>
    </location>
</feature>
<dbReference type="PROSITE" id="PS50297">
    <property type="entry name" value="ANK_REP_REGION"/>
    <property type="match status" value="1"/>
</dbReference>
<dbReference type="GO" id="GO:0085020">
    <property type="term" value="P:protein K6-linked ubiquitination"/>
    <property type="evidence" value="ECO:0007669"/>
    <property type="project" value="TreeGrafter"/>
</dbReference>
<keyword evidence="1" id="KW-0677">Repeat</keyword>
<evidence type="ECO:0000313" key="6">
    <source>
        <dbReference type="Proteomes" id="UP000053890"/>
    </source>
</evidence>
<feature type="compositionally biased region" description="Low complexity" evidence="4">
    <location>
        <begin position="123"/>
        <end position="133"/>
    </location>
</feature>
<dbReference type="OrthoDB" id="19174at2759"/>
<dbReference type="SUPFAM" id="SSF48403">
    <property type="entry name" value="Ankyrin repeat"/>
    <property type="match status" value="1"/>
</dbReference>
<keyword evidence="6" id="KW-1185">Reference proteome</keyword>